<evidence type="ECO:0000256" key="1">
    <source>
        <dbReference type="ARBA" id="ARBA00004196"/>
    </source>
</evidence>
<keyword evidence="7" id="KW-1185">Reference proteome</keyword>
<protein>
    <submittedName>
        <fullName evidence="6">TlpA family protein disulfide reductase</fullName>
    </submittedName>
</protein>
<sequence length="466" mass="54616">MIAKYVFLFLFLTISIFGQKNSETITLIFKKSNYLFEETNGPKLMNPSISYTEFNSYETVYLSPANKKENDTIHIELKSNKIFLIHNWSALNKSSRLILEKGDIVEIDYEKEFPFFKINNRITKRLDVNLESDLNLSFPIADFLFYLNNKRSRTSKEEKEYKTVLKNYANDFANKLNPLVEKDEISKETFDNQASYVKYYFLNTDKETDFSKYKNDLKNEDLIWLKSYRYFLELYVKNEFKSNKTRTGDVELEPHDDENTFLKIEKSDLFSARAKEYLLYIYLNKLSTSQKLTHYISIFKKHSTNNKMIEGFESSFLAAHELLKKVAEEVVLFDENKQQTTLSELLKANKGKVIYIDFWASWCAPCRASFPDSKKLKKEFDEVIFLYLSIDTNFESWKATHKKEELSANSYFILNTKTADYLKKLAIDSIPRYLLLDQNGTIVNQNASGPSSDKTAIVLKKLLKSN</sequence>
<dbReference type="SUPFAM" id="SSF52833">
    <property type="entry name" value="Thioredoxin-like"/>
    <property type="match status" value="1"/>
</dbReference>
<name>A0ABW5Z6Q9_9FLAO</name>
<gene>
    <name evidence="6" type="ORF">ACFSX9_06350</name>
</gene>
<dbReference type="PANTHER" id="PTHR42852">
    <property type="entry name" value="THIOL:DISULFIDE INTERCHANGE PROTEIN DSBE"/>
    <property type="match status" value="1"/>
</dbReference>
<keyword evidence="3" id="KW-1015">Disulfide bond</keyword>
<dbReference type="EMBL" id="JBHUOL010000012">
    <property type="protein sequence ID" value="MFD2908352.1"/>
    <property type="molecule type" value="Genomic_DNA"/>
</dbReference>
<evidence type="ECO:0000313" key="6">
    <source>
        <dbReference type="EMBL" id="MFD2908352.1"/>
    </source>
</evidence>
<evidence type="ECO:0000256" key="3">
    <source>
        <dbReference type="ARBA" id="ARBA00023157"/>
    </source>
</evidence>
<accession>A0ABW5Z6Q9</accession>
<dbReference type="RefSeq" id="WP_379805797.1">
    <property type="nucleotide sequence ID" value="NZ_JBHUOL010000012.1"/>
</dbReference>
<comment type="caution">
    <text evidence="6">The sequence shown here is derived from an EMBL/GenBank/DDBJ whole genome shotgun (WGS) entry which is preliminary data.</text>
</comment>
<evidence type="ECO:0000259" key="5">
    <source>
        <dbReference type="PROSITE" id="PS51352"/>
    </source>
</evidence>
<dbReference type="PROSITE" id="PS51352">
    <property type="entry name" value="THIOREDOXIN_2"/>
    <property type="match status" value="1"/>
</dbReference>
<reference evidence="7" key="1">
    <citation type="journal article" date="2019" name="Int. J. Syst. Evol. Microbiol.">
        <title>The Global Catalogue of Microorganisms (GCM) 10K type strain sequencing project: providing services to taxonomists for standard genome sequencing and annotation.</title>
        <authorList>
            <consortium name="The Broad Institute Genomics Platform"/>
            <consortium name="The Broad Institute Genome Sequencing Center for Infectious Disease"/>
            <person name="Wu L."/>
            <person name="Ma J."/>
        </authorList>
    </citation>
    <scope>NUCLEOTIDE SEQUENCE [LARGE SCALE GENOMIC DNA]</scope>
    <source>
        <strain evidence="7">KCTC 52644</strain>
    </source>
</reference>
<dbReference type="Pfam" id="PF13905">
    <property type="entry name" value="Thioredoxin_8"/>
    <property type="match status" value="1"/>
</dbReference>
<dbReference type="InterPro" id="IPR012336">
    <property type="entry name" value="Thioredoxin-like_fold"/>
</dbReference>
<feature type="domain" description="Thioredoxin" evidence="5">
    <location>
        <begin position="321"/>
        <end position="464"/>
    </location>
</feature>
<dbReference type="PANTHER" id="PTHR42852:SF6">
    <property type="entry name" value="THIOL:DISULFIDE INTERCHANGE PROTEIN DSBE"/>
    <property type="match status" value="1"/>
</dbReference>
<dbReference type="InterPro" id="IPR013766">
    <property type="entry name" value="Thioredoxin_domain"/>
</dbReference>
<keyword evidence="2" id="KW-0201">Cytochrome c-type biogenesis</keyword>
<proteinExistence type="predicted"/>
<comment type="subcellular location">
    <subcellularLocation>
        <location evidence="1">Cell envelope</location>
    </subcellularLocation>
</comment>
<dbReference type="Gene3D" id="3.40.30.10">
    <property type="entry name" value="Glutaredoxin"/>
    <property type="match status" value="1"/>
</dbReference>
<organism evidence="6 7">
    <name type="scientific">Flavobacterium ardleyense</name>
    <dbReference type="NCBI Taxonomy" id="2038737"/>
    <lineage>
        <taxon>Bacteria</taxon>
        <taxon>Pseudomonadati</taxon>
        <taxon>Bacteroidota</taxon>
        <taxon>Flavobacteriia</taxon>
        <taxon>Flavobacteriales</taxon>
        <taxon>Flavobacteriaceae</taxon>
        <taxon>Flavobacterium</taxon>
    </lineage>
</organism>
<evidence type="ECO:0000313" key="7">
    <source>
        <dbReference type="Proteomes" id="UP001597549"/>
    </source>
</evidence>
<dbReference type="InterPro" id="IPR036249">
    <property type="entry name" value="Thioredoxin-like_sf"/>
</dbReference>
<dbReference type="InterPro" id="IPR050553">
    <property type="entry name" value="Thioredoxin_ResA/DsbE_sf"/>
</dbReference>
<keyword evidence="4" id="KW-0676">Redox-active center</keyword>
<evidence type="ECO:0000256" key="4">
    <source>
        <dbReference type="ARBA" id="ARBA00023284"/>
    </source>
</evidence>
<dbReference type="Proteomes" id="UP001597549">
    <property type="component" value="Unassembled WGS sequence"/>
</dbReference>
<dbReference type="CDD" id="cd02966">
    <property type="entry name" value="TlpA_like_family"/>
    <property type="match status" value="1"/>
</dbReference>
<evidence type="ECO:0000256" key="2">
    <source>
        <dbReference type="ARBA" id="ARBA00022748"/>
    </source>
</evidence>